<evidence type="ECO:0000313" key="8">
    <source>
        <dbReference type="Proteomes" id="UP000320593"/>
    </source>
</evidence>
<protein>
    <recommendedName>
        <fullName evidence="2 4">acylphosphatase</fullName>
        <ecNumber evidence="2 4">3.6.1.7</ecNumber>
    </recommendedName>
</protein>
<accession>A0A562SGY4</accession>
<comment type="caution">
    <text evidence="7">The sequence shown here is derived from an EMBL/GenBank/DDBJ whole genome shotgun (WGS) entry which is preliminary data.</text>
</comment>
<dbReference type="PROSITE" id="PS00151">
    <property type="entry name" value="ACYLPHOSPHATASE_2"/>
    <property type="match status" value="1"/>
</dbReference>
<dbReference type="EMBL" id="VLLF01000012">
    <property type="protein sequence ID" value="TWI80056.1"/>
    <property type="molecule type" value="Genomic_DNA"/>
</dbReference>
<dbReference type="PROSITE" id="PS51160">
    <property type="entry name" value="ACYLPHOSPHATASE_3"/>
    <property type="match status" value="1"/>
</dbReference>
<evidence type="ECO:0000259" key="6">
    <source>
        <dbReference type="PROSITE" id="PS51160"/>
    </source>
</evidence>
<dbReference type="EC" id="3.6.1.7" evidence="2 4"/>
<keyword evidence="4" id="KW-0378">Hydrolase</keyword>
<dbReference type="SUPFAM" id="SSF54975">
    <property type="entry name" value="Acylphosphatase/BLUF domain-like"/>
    <property type="match status" value="1"/>
</dbReference>
<dbReference type="InterPro" id="IPR017968">
    <property type="entry name" value="Acylphosphatase_CS"/>
</dbReference>
<evidence type="ECO:0000256" key="5">
    <source>
        <dbReference type="RuleBase" id="RU004168"/>
    </source>
</evidence>
<dbReference type="GO" id="GO:0003998">
    <property type="term" value="F:acylphosphatase activity"/>
    <property type="evidence" value="ECO:0007669"/>
    <property type="project" value="UniProtKB-EC"/>
</dbReference>
<evidence type="ECO:0000256" key="3">
    <source>
        <dbReference type="ARBA" id="ARBA00047645"/>
    </source>
</evidence>
<comment type="catalytic activity">
    <reaction evidence="3 4">
        <text>an acyl phosphate + H2O = a carboxylate + phosphate + H(+)</text>
        <dbReference type="Rhea" id="RHEA:14965"/>
        <dbReference type="ChEBI" id="CHEBI:15377"/>
        <dbReference type="ChEBI" id="CHEBI:15378"/>
        <dbReference type="ChEBI" id="CHEBI:29067"/>
        <dbReference type="ChEBI" id="CHEBI:43474"/>
        <dbReference type="ChEBI" id="CHEBI:59918"/>
        <dbReference type="EC" id="3.6.1.7"/>
    </reaction>
</comment>
<reference evidence="7 8" key="1">
    <citation type="submission" date="2019-07" db="EMBL/GenBank/DDBJ databases">
        <title>Genomic Encyclopedia of Archaeal and Bacterial Type Strains, Phase II (KMG-II): from individual species to whole genera.</title>
        <authorList>
            <person name="Goeker M."/>
        </authorList>
    </citation>
    <scope>NUCLEOTIDE SEQUENCE [LARGE SCALE GENOMIC DNA]</scope>
    <source>
        <strain evidence="7 8">ATCC BAA-252</strain>
    </source>
</reference>
<dbReference type="PRINTS" id="PR00112">
    <property type="entry name" value="ACYLPHPHTASE"/>
</dbReference>
<dbReference type="RefSeq" id="WP_145347260.1">
    <property type="nucleotide sequence ID" value="NZ_SMLY01000079.1"/>
</dbReference>
<feature type="domain" description="Acylphosphatase-like" evidence="6">
    <location>
        <begin position="6"/>
        <end position="92"/>
    </location>
</feature>
<comment type="similarity">
    <text evidence="1 5">Belongs to the acylphosphatase family.</text>
</comment>
<dbReference type="OrthoDB" id="5295388at2"/>
<proteinExistence type="inferred from homology"/>
<dbReference type="InterPro" id="IPR020456">
    <property type="entry name" value="Acylphosphatase"/>
</dbReference>
<gene>
    <name evidence="7" type="ORF">JM93_04169</name>
</gene>
<sequence length="94" mass="10061">MAEERAVHIMVMGRVQGVGYRKWLAKRASSLGLSGWARNLSDGAVEAVLSGPSATVKALLIAAREGPPNALVQEVKVIDEVPLVYGSFEVRETV</sequence>
<evidence type="ECO:0000313" key="7">
    <source>
        <dbReference type="EMBL" id="TWI80056.1"/>
    </source>
</evidence>
<dbReference type="PANTHER" id="PTHR47268">
    <property type="entry name" value="ACYLPHOSPHATASE"/>
    <property type="match status" value="1"/>
</dbReference>
<dbReference type="Proteomes" id="UP000320593">
    <property type="component" value="Unassembled WGS sequence"/>
</dbReference>
<name>A0A562SGY4_9HYPH</name>
<dbReference type="PANTHER" id="PTHR47268:SF4">
    <property type="entry name" value="ACYLPHOSPHATASE"/>
    <property type="match status" value="1"/>
</dbReference>
<dbReference type="Gene3D" id="3.30.70.100">
    <property type="match status" value="1"/>
</dbReference>
<dbReference type="Pfam" id="PF00708">
    <property type="entry name" value="Acylphosphatase"/>
    <property type="match status" value="1"/>
</dbReference>
<evidence type="ECO:0000256" key="4">
    <source>
        <dbReference type="PROSITE-ProRule" id="PRU00520"/>
    </source>
</evidence>
<keyword evidence="8" id="KW-1185">Reference proteome</keyword>
<feature type="active site" evidence="4">
    <location>
        <position position="21"/>
    </location>
</feature>
<evidence type="ECO:0000256" key="1">
    <source>
        <dbReference type="ARBA" id="ARBA00005614"/>
    </source>
</evidence>
<dbReference type="InterPro" id="IPR036046">
    <property type="entry name" value="Acylphosphatase-like_dom_sf"/>
</dbReference>
<evidence type="ECO:0000256" key="2">
    <source>
        <dbReference type="ARBA" id="ARBA00012150"/>
    </source>
</evidence>
<dbReference type="InterPro" id="IPR001792">
    <property type="entry name" value="Acylphosphatase-like_dom"/>
</dbReference>
<organism evidence="7 8">
    <name type="scientific">Roseibium hamelinense</name>
    <dbReference type="NCBI Taxonomy" id="150831"/>
    <lineage>
        <taxon>Bacteria</taxon>
        <taxon>Pseudomonadati</taxon>
        <taxon>Pseudomonadota</taxon>
        <taxon>Alphaproteobacteria</taxon>
        <taxon>Hyphomicrobiales</taxon>
        <taxon>Stappiaceae</taxon>
        <taxon>Roseibium</taxon>
    </lineage>
</organism>
<dbReference type="AlphaFoldDB" id="A0A562SGY4"/>
<feature type="active site" evidence="4">
    <location>
        <position position="39"/>
    </location>
</feature>